<dbReference type="InterPro" id="IPR013154">
    <property type="entry name" value="ADH-like_N"/>
</dbReference>
<proteinExistence type="predicted"/>
<dbReference type="Pfam" id="PF00107">
    <property type="entry name" value="ADH_zinc_N"/>
    <property type="match status" value="1"/>
</dbReference>
<dbReference type="Pfam" id="PF08240">
    <property type="entry name" value="ADH_N"/>
    <property type="match status" value="1"/>
</dbReference>
<evidence type="ECO:0000259" key="1">
    <source>
        <dbReference type="SMART" id="SM00829"/>
    </source>
</evidence>
<dbReference type="EMBL" id="JAKLTQ010000002">
    <property type="protein sequence ID" value="MCG2621207.1"/>
    <property type="molecule type" value="Genomic_DNA"/>
</dbReference>
<sequence length="327" mass="34428">MEAAVMREYGGPSVLGLEQRPDPAPRTGWATVRLQASALNWHDVLVRRGTYKSPLPHVPGADGAGVRLDTGEPVMILPSLGWGHRQAAPGPDWQILGDFTPGTYAELVSVPEECLFPRPGGYDALQAAAFPLVGVTAYRALFTRGRLTAGESVLVLGAGGGLAPAAVAMGAALGASMFVTSSSEDKIQRARTLGAVDGVLHFAPDWVEQARTASPSGEGFDVVVDAVGRWQESLACLRPGGRLVVLGASAKTEQLVDARQFYFGQYEIIGTTMGSPADFASLLAFANDYRLPPPVIERSFSLSDAAEAHAWLEAGQGFGKIVLTVDA</sequence>
<dbReference type="RefSeq" id="WP_237818313.1">
    <property type="nucleotide sequence ID" value="NZ_JAKLTQ010000002.1"/>
</dbReference>
<dbReference type="Gene3D" id="3.90.180.10">
    <property type="entry name" value="Medium-chain alcohol dehydrogenases, catalytic domain"/>
    <property type="match status" value="1"/>
</dbReference>
<dbReference type="Proteomes" id="UP001165368">
    <property type="component" value="Unassembled WGS sequence"/>
</dbReference>
<evidence type="ECO:0000313" key="3">
    <source>
        <dbReference type="Proteomes" id="UP001165368"/>
    </source>
</evidence>
<dbReference type="SUPFAM" id="SSF51735">
    <property type="entry name" value="NAD(P)-binding Rossmann-fold domains"/>
    <property type="match status" value="1"/>
</dbReference>
<gene>
    <name evidence="2" type="ORF">LVY72_04680</name>
</gene>
<dbReference type="SUPFAM" id="SSF50129">
    <property type="entry name" value="GroES-like"/>
    <property type="match status" value="1"/>
</dbReference>
<dbReference type="InterPro" id="IPR011032">
    <property type="entry name" value="GroES-like_sf"/>
</dbReference>
<evidence type="ECO:0000313" key="2">
    <source>
        <dbReference type="EMBL" id="MCG2621207.1"/>
    </source>
</evidence>
<reference evidence="2" key="1">
    <citation type="submission" date="2022-01" db="EMBL/GenBank/DDBJ databases">
        <authorList>
            <person name="Jo J.-H."/>
            <person name="Im W.-T."/>
        </authorList>
    </citation>
    <scope>NUCLEOTIDE SEQUENCE</scope>
    <source>
        <strain evidence="2">I2-34</strain>
    </source>
</reference>
<feature type="domain" description="Enoyl reductase (ER)" evidence="1">
    <location>
        <begin position="10"/>
        <end position="323"/>
    </location>
</feature>
<comment type="caution">
    <text evidence="2">The sequence shown here is derived from an EMBL/GenBank/DDBJ whole genome shotgun (WGS) entry which is preliminary data.</text>
</comment>
<accession>A0ABS9L3D6</accession>
<dbReference type="InterPro" id="IPR052711">
    <property type="entry name" value="Zinc_ADH-like"/>
</dbReference>
<protein>
    <submittedName>
        <fullName evidence="2">Zinc-binding dehydrogenase</fullName>
    </submittedName>
</protein>
<dbReference type="PANTHER" id="PTHR45033">
    <property type="match status" value="1"/>
</dbReference>
<dbReference type="InterPro" id="IPR036291">
    <property type="entry name" value="NAD(P)-bd_dom_sf"/>
</dbReference>
<dbReference type="SMART" id="SM00829">
    <property type="entry name" value="PKS_ER"/>
    <property type="match status" value="1"/>
</dbReference>
<dbReference type="InterPro" id="IPR020843">
    <property type="entry name" value="ER"/>
</dbReference>
<name>A0ABS9L3D6_9MICC</name>
<organism evidence="2 3">
    <name type="scientific">Arthrobacter hankyongi</name>
    <dbReference type="NCBI Taxonomy" id="2904801"/>
    <lineage>
        <taxon>Bacteria</taxon>
        <taxon>Bacillati</taxon>
        <taxon>Actinomycetota</taxon>
        <taxon>Actinomycetes</taxon>
        <taxon>Micrococcales</taxon>
        <taxon>Micrococcaceae</taxon>
        <taxon>Arthrobacter</taxon>
    </lineage>
</organism>
<keyword evidence="3" id="KW-1185">Reference proteome</keyword>
<dbReference type="PANTHER" id="PTHR45033:SF3">
    <property type="entry name" value="DEHYDROGENASE, PUTATIVE (AFU_ORTHOLOGUE AFUA_2G13270)-RELATED"/>
    <property type="match status" value="1"/>
</dbReference>
<dbReference type="InterPro" id="IPR013149">
    <property type="entry name" value="ADH-like_C"/>
</dbReference>